<feature type="binding site" evidence="10">
    <location>
        <position position="242"/>
    </location>
    <ligand>
        <name>Zn(2+)</name>
        <dbReference type="ChEBI" id="CHEBI:29105"/>
    </ligand>
</feature>
<accession>A0ABW4JNU9</accession>
<evidence type="ECO:0000256" key="9">
    <source>
        <dbReference type="ARBA" id="ARBA00023134"/>
    </source>
</evidence>
<evidence type="ECO:0000256" key="4">
    <source>
        <dbReference type="ARBA" id="ARBA00022730"/>
    </source>
</evidence>
<dbReference type="EMBL" id="JBHUCX010000092">
    <property type="protein sequence ID" value="MFD1677268.1"/>
    <property type="molecule type" value="Genomic_DNA"/>
</dbReference>
<comment type="caution">
    <text evidence="13">The sequence shown here is derived from an EMBL/GenBank/DDBJ whole genome shotgun (WGS) entry which is preliminary data.</text>
</comment>
<keyword evidence="2 10" id="KW-0690">Ribosome biogenesis</keyword>
<dbReference type="PANTHER" id="PTHR32120:SF11">
    <property type="entry name" value="SMALL RIBOSOMAL SUBUNIT BIOGENESIS GTPASE RSGA 1, MITOCHONDRIAL-RELATED"/>
    <property type="match status" value="1"/>
</dbReference>
<dbReference type="PROSITE" id="PS51721">
    <property type="entry name" value="G_CP"/>
    <property type="match status" value="1"/>
</dbReference>
<evidence type="ECO:0000313" key="13">
    <source>
        <dbReference type="EMBL" id="MFD1677268.1"/>
    </source>
</evidence>
<evidence type="ECO:0000259" key="11">
    <source>
        <dbReference type="PROSITE" id="PS50936"/>
    </source>
</evidence>
<dbReference type="PROSITE" id="PS50936">
    <property type="entry name" value="ENGC_GTPASE"/>
    <property type="match status" value="1"/>
</dbReference>
<evidence type="ECO:0000259" key="12">
    <source>
        <dbReference type="PROSITE" id="PS51721"/>
    </source>
</evidence>
<feature type="domain" description="EngC GTPase" evidence="11">
    <location>
        <begin position="72"/>
        <end position="219"/>
    </location>
</feature>
<dbReference type="CDD" id="cd01854">
    <property type="entry name" value="YjeQ_EngC"/>
    <property type="match status" value="1"/>
</dbReference>
<keyword evidence="3 10" id="KW-0479">Metal-binding</keyword>
<comment type="function">
    <text evidence="10">One of several proteins that assist in the late maturation steps of the functional core of the 30S ribosomal subunit. Helps release RbfA from mature subunits. May play a role in the assembly of ribosomal proteins into the subunit. Circularly permuted GTPase that catalyzes slow GTP hydrolysis, GTPase activity is stimulated by the 30S ribosomal subunit.</text>
</comment>
<dbReference type="NCBIfam" id="TIGR00157">
    <property type="entry name" value="ribosome small subunit-dependent GTPase A"/>
    <property type="match status" value="1"/>
</dbReference>
<comment type="subunit">
    <text evidence="10">Monomer. Associates with 30S ribosomal subunit, binds 16S rRNA.</text>
</comment>
<keyword evidence="1 10" id="KW-0963">Cytoplasm</keyword>
<dbReference type="RefSeq" id="WP_377945176.1">
    <property type="nucleotide sequence ID" value="NZ_JBHUCX010000092.1"/>
</dbReference>
<evidence type="ECO:0000256" key="2">
    <source>
        <dbReference type="ARBA" id="ARBA00022517"/>
    </source>
</evidence>
<feature type="domain" description="CP-type G" evidence="12">
    <location>
        <begin position="63"/>
        <end position="221"/>
    </location>
</feature>
<dbReference type="InterPro" id="IPR004881">
    <property type="entry name" value="Ribosome_biogen_GTPase_RsgA"/>
</dbReference>
<feature type="binding site" evidence="10">
    <location>
        <begin position="112"/>
        <end position="115"/>
    </location>
    <ligand>
        <name>GTP</name>
        <dbReference type="ChEBI" id="CHEBI:37565"/>
    </ligand>
</feature>
<dbReference type="InterPro" id="IPR030378">
    <property type="entry name" value="G_CP_dom"/>
</dbReference>
<reference evidence="14" key="1">
    <citation type="journal article" date="2019" name="Int. J. Syst. Evol. Microbiol.">
        <title>The Global Catalogue of Microorganisms (GCM) 10K type strain sequencing project: providing services to taxonomists for standard genome sequencing and annotation.</title>
        <authorList>
            <consortium name="The Broad Institute Genomics Platform"/>
            <consortium name="The Broad Institute Genome Sequencing Center for Infectious Disease"/>
            <person name="Wu L."/>
            <person name="Ma J."/>
        </authorList>
    </citation>
    <scope>NUCLEOTIDE SEQUENCE [LARGE SCALE GENOMIC DNA]</scope>
    <source>
        <strain evidence="14">CGMCC 1.12286</strain>
    </source>
</reference>
<keyword evidence="8 10" id="KW-0694">RNA-binding</keyword>
<evidence type="ECO:0000256" key="7">
    <source>
        <dbReference type="ARBA" id="ARBA00022833"/>
    </source>
</evidence>
<feature type="binding site" evidence="10">
    <location>
        <begin position="163"/>
        <end position="171"/>
    </location>
    <ligand>
        <name>GTP</name>
        <dbReference type="ChEBI" id="CHEBI:37565"/>
    </ligand>
</feature>
<dbReference type="SUPFAM" id="SSF50249">
    <property type="entry name" value="Nucleic acid-binding proteins"/>
    <property type="match status" value="1"/>
</dbReference>
<dbReference type="Gene3D" id="1.10.40.50">
    <property type="entry name" value="Probable gtpase engc, domain 3"/>
    <property type="match status" value="1"/>
</dbReference>
<dbReference type="SUPFAM" id="SSF52540">
    <property type="entry name" value="P-loop containing nucleoside triphosphate hydrolases"/>
    <property type="match status" value="1"/>
</dbReference>
<dbReference type="PANTHER" id="PTHR32120">
    <property type="entry name" value="SMALL RIBOSOMAL SUBUNIT BIOGENESIS GTPASE RSGA"/>
    <property type="match status" value="1"/>
</dbReference>
<name>A0ABW4JNU9_9BACL</name>
<dbReference type="InterPro" id="IPR027417">
    <property type="entry name" value="P-loop_NTPase"/>
</dbReference>
<dbReference type="Gene3D" id="2.40.50.140">
    <property type="entry name" value="Nucleic acid-binding proteins"/>
    <property type="match status" value="1"/>
</dbReference>
<evidence type="ECO:0000256" key="3">
    <source>
        <dbReference type="ARBA" id="ARBA00022723"/>
    </source>
</evidence>
<keyword evidence="4 10" id="KW-0699">rRNA-binding</keyword>
<dbReference type="Pfam" id="PF03193">
    <property type="entry name" value="RsgA_GTPase"/>
    <property type="match status" value="1"/>
</dbReference>
<feature type="binding site" evidence="10">
    <location>
        <position position="249"/>
    </location>
    <ligand>
        <name>Zn(2+)</name>
        <dbReference type="ChEBI" id="CHEBI:29105"/>
    </ligand>
</feature>
<evidence type="ECO:0000256" key="10">
    <source>
        <dbReference type="HAMAP-Rule" id="MF_01820"/>
    </source>
</evidence>
<keyword evidence="7 10" id="KW-0862">Zinc</keyword>
<keyword evidence="5 10" id="KW-0547">Nucleotide-binding</keyword>
<protein>
    <recommendedName>
        <fullName evidence="10">Small ribosomal subunit biogenesis GTPase RsgA</fullName>
        <ecNumber evidence="10">3.6.1.-</ecNumber>
    </recommendedName>
</protein>
<evidence type="ECO:0000313" key="14">
    <source>
        <dbReference type="Proteomes" id="UP001597079"/>
    </source>
</evidence>
<keyword evidence="6 10" id="KW-0378">Hydrolase</keyword>
<feature type="binding site" evidence="10">
    <location>
        <position position="255"/>
    </location>
    <ligand>
        <name>Zn(2+)</name>
        <dbReference type="ChEBI" id="CHEBI:29105"/>
    </ligand>
</feature>
<sequence>MAEGKVIRAISGFFDIYDTGVVRRCRARGVFKKQGVTVLVGDEVEYEPIGQQEGIVNSVKPRQTELIRPPIANVNHVLVVFSYVTPDLNLLMVDKTIAAAIIAGVTPSLVLTKRDLASLPEAEQVVDIYRECGLEVVSISTKEASSVDLVRALMQGKTNVVAGPSGAGKSTLANALAPGLALKMGAVSEKIGRGRQTTRHVELFQLDAETWLADAPGFSQLQLNVESRALRNYFPDFAAFDCPYRGCLHMDEESCLVKAAAESGQLASSRYENYRQIYQEIREREERMY</sequence>
<evidence type="ECO:0000256" key="8">
    <source>
        <dbReference type="ARBA" id="ARBA00022884"/>
    </source>
</evidence>
<dbReference type="Proteomes" id="UP001597079">
    <property type="component" value="Unassembled WGS sequence"/>
</dbReference>
<dbReference type="InterPro" id="IPR031944">
    <property type="entry name" value="RsgA_N"/>
</dbReference>
<feature type="binding site" evidence="10">
    <location>
        <position position="247"/>
    </location>
    <ligand>
        <name>Zn(2+)</name>
        <dbReference type="ChEBI" id="CHEBI:29105"/>
    </ligand>
</feature>
<keyword evidence="14" id="KW-1185">Reference proteome</keyword>
<gene>
    <name evidence="10 13" type="primary">rsgA</name>
    <name evidence="13" type="ORF">ACFSB2_21585</name>
</gene>
<keyword evidence="9 10" id="KW-0342">GTP-binding</keyword>
<dbReference type="Gene3D" id="3.40.50.300">
    <property type="entry name" value="P-loop containing nucleotide triphosphate hydrolases"/>
    <property type="match status" value="1"/>
</dbReference>
<evidence type="ECO:0000256" key="1">
    <source>
        <dbReference type="ARBA" id="ARBA00022490"/>
    </source>
</evidence>
<evidence type="ECO:0000256" key="6">
    <source>
        <dbReference type="ARBA" id="ARBA00022801"/>
    </source>
</evidence>
<evidence type="ECO:0000256" key="5">
    <source>
        <dbReference type="ARBA" id="ARBA00022741"/>
    </source>
</evidence>
<organism evidence="13 14">
    <name type="scientific">Alicyclobacillus fodiniaquatilis</name>
    <dbReference type="NCBI Taxonomy" id="1661150"/>
    <lineage>
        <taxon>Bacteria</taxon>
        <taxon>Bacillati</taxon>
        <taxon>Bacillota</taxon>
        <taxon>Bacilli</taxon>
        <taxon>Bacillales</taxon>
        <taxon>Alicyclobacillaceae</taxon>
        <taxon>Alicyclobacillus</taxon>
    </lineage>
</organism>
<dbReference type="InterPro" id="IPR010914">
    <property type="entry name" value="RsgA_GTPase_dom"/>
</dbReference>
<dbReference type="CDD" id="cd04466">
    <property type="entry name" value="S1_YloQ_GTPase"/>
    <property type="match status" value="1"/>
</dbReference>
<proteinExistence type="inferred from homology"/>
<dbReference type="InterPro" id="IPR012340">
    <property type="entry name" value="NA-bd_OB-fold"/>
</dbReference>
<comment type="similarity">
    <text evidence="10">Belongs to the TRAFAC class YlqF/YawG GTPase family. RsgA subfamily.</text>
</comment>
<comment type="subcellular location">
    <subcellularLocation>
        <location evidence="10">Cytoplasm</location>
    </subcellularLocation>
</comment>
<dbReference type="EC" id="3.6.1.-" evidence="10"/>
<comment type="cofactor">
    <cofactor evidence="10">
        <name>Zn(2+)</name>
        <dbReference type="ChEBI" id="CHEBI:29105"/>
    </cofactor>
    <text evidence="10">Binds 1 zinc ion per subunit.</text>
</comment>
<dbReference type="HAMAP" id="MF_01820">
    <property type="entry name" value="GTPase_RsgA"/>
    <property type="match status" value="1"/>
</dbReference>
<dbReference type="Pfam" id="PF16745">
    <property type="entry name" value="RsgA_N"/>
    <property type="match status" value="1"/>
</dbReference>